<feature type="domain" description="Chlorhexidine efflux transporter" evidence="2">
    <location>
        <begin position="69"/>
        <end position="130"/>
    </location>
</feature>
<feature type="transmembrane region" description="Helical" evidence="1">
    <location>
        <begin position="75"/>
        <end position="95"/>
    </location>
</feature>
<protein>
    <submittedName>
        <fullName evidence="3">PACE efflux transporter</fullName>
    </submittedName>
</protein>
<proteinExistence type="predicted"/>
<dbReference type="AlphaFoldDB" id="A0AAW8NKP5"/>
<dbReference type="EMBL" id="JAPMLE010000001">
    <property type="protein sequence ID" value="MDR8522468.1"/>
    <property type="molecule type" value="Genomic_DNA"/>
</dbReference>
<gene>
    <name evidence="3" type="ORF">OS133_01990</name>
    <name evidence="4" type="ORF">OS134_15425</name>
</gene>
<dbReference type="InterPro" id="IPR058208">
    <property type="entry name" value="PACE"/>
</dbReference>
<dbReference type="Pfam" id="PF05232">
    <property type="entry name" value="BTP"/>
    <property type="match status" value="2"/>
</dbReference>
<keyword evidence="6" id="KW-1185">Reference proteome</keyword>
<comment type="caution">
    <text evidence="3">The sequence shown here is derived from an EMBL/GenBank/DDBJ whole genome shotgun (WGS) entry which is preliminary data.</text>
</comment>
<organism evidence="3 5">
    <name type="scientific">Shewanella fidelis</name>
    <dbReference type="NCBI Taxonomy" id="173509"/>
    <lineage>
        <taxon>Bacteria</taxon>
        <taxon>Pseudomonadati</taxon>
        <taxon>Pseudomonadota</taxon>
        <taxon>Gammaproteobacteria</taxon>
        <taxon>Alteromonadales</taxon>
        <taxon>Shewanellaceae</taxon>
        <taxon>Shewanella</taxon>
    </lineage>
</organism>
<name>A0AAW8NKP5_9GAMM</name>
<feature type="domain" description="Chlorhexidine efflux transporter" evidence="2">
    <location>
        <begin position="1"/>
        <end position="63"/>
    </location>
</feature>
<feature type="transmembrane region" description="Helical" evidence="1">
    <location>
        <begin position="7"/>
        <end position="28"/>
    </location>
</feature>
<dbReference type="EMBL" id="JAPMLD010000007">
    <property type="protein sequence ID" value="MDW4825460.1"/>
    <property type="molecule type" value="Genomic_DNA"/>
</dbReference>
<dbReference type="RefSeq" id="WP_310653820.1">
    <property type="nucleotide sequence ID" value="NZ_JAPMLA010000007.1"/>
</dbReference>
<keyword evidence="1" id="KW-0472">Membrane</keyword>
<reference evidence="4 6" key="1">
    <citation type="journal article" date="2022" name="bioRxiv">
        <title>Prophages regulate Shewanella fidelis 3313 motility and biofilm formation: implications for gut colonization dynamics in Ciona robusta.</title>
        <authorList>
            <person name="Natarajan O."/>
            <person name="Gibboney S.L."/>
            <person name="Young M.N."/>
            <person name="Lim S.J."/>
            <person name="Pluta N."/>
            <person name="Atkinson C.G."/>
            <person name="Leigh B.A."/>
            <person name="Liberti A."/>
            <person name="Kees E.D."/>
            <person name="Breitbart M."/>
            <person name="Gralnick J.A."/>
            <person name="Dishaw L.J."/>
        </authorList>
    </citation>
    <scope>NUCLEOTIDE SEQUENCE [LARGE SCALE GENOMIC DNA]</scope>
    <source>
        <strain evidence="4 6">JG4066</strain>
    </source>
</reference>
<keyword evidence="1" id="KW-1133">Transmembrane helix</keyword>
<dbReference type="NCBIfam" id="NF033664">
    <property type="entry name" value="PACE_transport"/>
    <property type="match status" value="1"/>
</dbReference>
<dbReference type="Proteomes" id="UP001259340">
    <property type="component" value="Unassembled WGS sequence"/>
</dbReference>
<evidence type="ECO:0000259" key="2">
    <source>
        <dbReference type="Pfam" id="PF05232"/>
    </source>
</evidence>
<accession>A0AAW8NKP5</accession>
<evidence type="ECO:0000313" key="4">
    <source>
        <dbReference type="EMBL" id="MDW4825460.1"/>
    </source>
</evidence>
<evidence type="ECO:0000313" key="5">
    <source>
        <dbReference type="Proteomes" id="UP001259340"/>
    </source>
</evidence>
<dbReference type="InterPro" id="IPR007896">
    <property type="entry name" value="BTP_bacteria"/>
</dbReference>
<reference evidence="3" key="2">
    <citation type="submission" date="2022-11" db="EMBL/GenBank/DDBJ databases">
        <title>Prophages regulate Shewanella fidelis motility and biofilm formation: implications for gut colonization dynamics in Ciona robusta.</title>
        <authorList>
            <person name="Natarajan O."/>
            <person name="Gibboney S.L."/>
            <person name="Young M.N."/>
            <person name="Lim S.J."/>
            <person name="Pluta N."/>
            <person name="Atkinson C.G.F."/>
            <person name="Leigh B.A."/>
            <person name="Liberti A."/>
            <person name="Kees E."/>
            <person name="Breitbart M."/>
            <person name="Gralnick J."/>
            <person name="Dishaw L.J."/>
        </authorList>
    </citation>
    <scope>NUCLEOTIDE SEQUENCE</scope>
    <source>
        <strain evidence="3">3313</strain>
    </source>
</reference>
<keyword evidence="1" id="KW-0812">Transmembrane</keyword>
<dbReference type="Proteomes" id="UP001271263">
    <property type="component" value="Unassembled WGS sequence"/>
</dbReference>
<evidence type="ECO:0000256" key="1">
    <source>
        <dbReference type="SAM" id="Phobius"/>
    </source>
</evidence>
<evidence type="ECO:0000313" key="6">
    <source>
        <dbReference type="Proteomes" id="UP001271263"/>
    </source>
</evidence>
<feature type="transmembrane region" description="Helical" evidence="1">
    <location>
        <begin position="101"/>
        <end position="126"/>
    </location>
</feature>
<feature type="transmembrane region" description="Helical" evidence="1">
    <location>
        <begin position="34"/>
        <end position="54"/>
    </location>
</feature>
<sequence length="146" mass="16325">MSIKERILHSILFELVALTLLIGFSQVVSDYNPLSVGSLAIMLSLSAMTWNYIYNLGFDKVFGSNRIARGLLLRVGHGVGFEIGLLMITTPLIMWTLKLGFVAVIVINLGLSLFFLIYAIVFNWAYDHISKNVKSAYGDRCKEFVS</sequence>
<evidence type="ECO:0000313" key="3">
    <source>
        <dbReference type="EMBL" id="MDR8522468.1"/>
    </source>
</evidence>